<reference evidence="2 3" key="1">
    <citation type="journal article" date="2018" name="Mol. Biol. Evol.">
        <title>Broad Genomic Sampling Reveals a Smut Pathogenic Ancestry of the Fungal Clade Ustilaginomycotina.</title>
        <authorList>
            <person name="Kijpornyongpan T."/>
            <person name="Mondo S.J."/>
            <person name="Barry K."/>
            <person name="Sandor L."/>
            <person name="Lee J."/>
            <person name="Lipzen A."/>
            <person name="Pangilinan J."/>
            <person name="LaButti K."/>
            <person name="Hainaut M."/>
            <person name="Henrissat B."/>
            <person name="Grigoriev I.V."/>
            <person name="Spatafora J.W."/>
            <person name="Aime M.C."/>
        </authorList>
    </citation>
    <scope>NUCLEOTIDE SEQUENCE [LARGE SCALE GENOMIC DNA]</scope>
    <source>
        <strain evidence="2 3">MCA 4718</strain>
    </source>
</reference>
<sequence length="543" mass="58985">MEASALLSLWAKHAGPPSQGAGNAKKPRVQHVAQVEISDELKSGRGLVLARTVKPGEVILTIPPSMLYNTATIRVFFQNAAEVLPTSRRPSDSISSPSSELDAALPLTSVRALSILLASFAMYKASGEPEPSTWSTAQTEALTDLNVFYASLPTAFPTHPLIWTLLAEGDTQSARNYSALLRHLPRSCRSKLEEVVLQFQSDWTVVNAIFLHRPDLLPFFHPSPSGIACSKMAYAHAWLSINTRSVYYPLNLQPHSDNLTLAPLLDMANHTSDESSIFKVAILGIHHGAAKVPVILPPGAGGLEIRAPSGADTQLLATGSEVRIQYGARDDGVLLAEYGFHLSNTAASSLSPATLIGNPYASLSLDKYVAEYMSTLDPGEAKEKQDSLIEAGYYGDWTIHPYPTPIASWRTVVALRLLVLVKGNADTQQEQQEQQQQLQRWKLLVEGRISSISQENDVAARRLLLRLCEAAQVDLQRTKCSLQAELRSGSGSDSDGDSVISTGEQVEDGPAWRESLGLVTSLLECEMEVCRRVREVAGSGTPW</sequence>
<dbReference type="STRING" id="1684307.A0A316U3C7"/>
<evidence type="ECO:0000313" key="2">
    <source>
        <dbReference type="EMBL" id="PWN19328.1"/>
    </source>
</evidence>
<dbReference type="PANTHER" id="PTHR13271">
    <property type="entry name" value="UNCHARACTERIZED PUTATIVE METHYLTRANSFERASE"/>
    <property type="match status" value="1"/>
</dbReference>
<protein>
    <recommendedName>
        <fullName evidence="4">SET domain-containing protein</fullName>
    </recommendedName>
</protein>
<evidence type="ECO:0000313" key="3">
    <source>
        <dbReference type="Proteomes" id="UP000245942"/>
    </source>
</evidence>
<dbReference type="PANTHER" id="PTHR13271:SF151">
    <property type="entry name" value="SET DOMAIN-CONTAINING PROTEIN 4"/>
    <property type="match status" value="1"/>
</dbReference>
<proteinExistence type="predicted"/>
<dbReference type="SUPFAM" id="SSF82199">
    <property type="entry name" value="SET domain"/>
    <property type="match status" value="1"/>
</dbReference>
<dbReference type="GeneID" id="37014787"/>
<accession>A0A316U3C7</accession>
<dbReference type="InterPro" id="IPR046341">
    <property type="entry name" value="SET_dom_sf"/>
</dbReference>
<dbReference type="OrthoDB" id="341421at2759"/>
<gene>
    <name evidence="2" type="ORF">BCV69DRAFT_284471</name>
</gene>
<dbReference type="RefSeq" id="XP_025346488.1">
    <property type="nucleotide sequence ID" value="XM_025493053.1"/>
</dbReference>
<organism evidence="2 3">
    <name type="scientific">Pseudomicrostroma glucosiphilum</name>
    <dbReference type="NCBI Taxonomy" id="1684307"/>
    <lineage>
        <taxon>Eukaryota</taxon>
        <taxon>Fungi</taxon>
        <taxon>Dikarya</taxon>
        <taxon>Basidiomycota</taxon>
        <taxon>Ustilaginomycotina</taxon>
        <taxon>Exobasidiomycetes</taxon>
        <taxon>Microstromatales</taxon>
        <taxon>Microstromatales incertae sedis</taxon>
        <taxon>Pseudomicrostroma</taxon>
    </lineage>
</organism>
<name>A0A316U3C7_9BASI</name>
<feature type="region of interest" description="Disordered" evidence="1">
    <location>
        <begin position="486"/>
        <end position="508"/>
    </location>
</feature>
<dbReference type="EMBL" id="KZ819332">
    <property type="protein sequence ID" value="PWN19328.1"/>
    <property type="molecule type" value="Genomic_DNA"/>
</dbReference>
<evidence type="ECO:0000256" key="1">
    <source>
        <dbReference type="SAM" id="MobiDB-lite"/>
    </source>
</evidence>
<dbReference type="InterPro" id="IPR050600">
    <property type="entry name" value="SETD3_SETD6_MTase"/>
</dbReference>
<dbReference type="Proteomes" id="UP000245942">
    <property type="component" value="Unassembled WGS sequence"/>
</dbReference>
<dbReference type="GO" id="GO:0016279">
    <property type="term" value="F:protein-lysine N-methyltransferase activity"/>
    <property type="evidence" value="ECO:0007669"/>
    <property type="project" value="UniProtKB-ARBA"/>
</dbReference>
<evidence type="ECO:0008006" key="4">
    <source>
        <dbReference type="Google" id="ProtNLM"/>
    </source>
</evidence>
<keyword evidence="3" id="KW-1185">Reference proteome</keyword>
<dbReference type="Gene3D" id="3.90.1410.10">
    <property type="entry name" value="set domain protein methyltransferase, domain 1"/>
    <property type="match status" value="1"/>
</dbReference>
<dbReference type="AlphaFoldDB" id="A0A316U3C7"/>